<dbReference type="GO" id="GO:0003934">
    <property type="term" value="F:GTP cyclohydrolase I activity"/>
    <property type="evidence" value="ECO:0007669"/>
    <property type="project" value="UniProtKB-EC"/>
</dbReference>
<dbReference type="PANTHER" id="PTHR11109">
    <property type="entry name" value="GTP CYCLOHYDROLASE I"/>
    <property type="match status" value="1"/>
</dbReference>
<name>X1Q5U3_9ZZZZ</name>
<dbReference type="PANTHER" id="PTHR11109:SF7">
    <property type="entry name" value="GTP CYCLOHYDROLASE 1"/>
    <property type="match status" value="1"/>
</dbReference>
<dbReference type="PROSITE" id="PS00860">
    <property type="entry name" value="GTP_CYCLOHYDROL_1_2"/>
    <property type="match status" value="1"/>
</dbReference>
<comment type="pathway">
    <text evidence="2">Cofactor biosynthesis; 7,8-dihydroneopterin triphosphate biosynthesis; 7,8-dihydroneopterin triphosphate from GTP: step 1/1.</text>
</comment>
<dbReference type="FunFam" id="1.10.286.10:FF:000001">
    <property type="entry name" value="GTP cyclohydrolase 1"/>
    <property type="match status" value="1"/>
</dbReference>
<comment type="catalytic activity">
    <reaction evidence="1">
        <text>GTP + H2O = 7,8-dihydroneopterin 3'-triphosphate + formate + H(+)</text>
        <dbReference type="Rhea" id="RHEA:17473"/>
        <dbReference type="ChEBI" id="CHEBI:15377"/>
        <dbReference type="ChEBI" id="CHEBI:15378"/>
        <dbReference type="ChEBI" id="CHEBI:15740"/>
        <dbReference type="ChEBI" id="CHEBI:37565"/>
        <dbReference type="ChEBI" id="CHEBI:58462"/>
        <dbReference type="EC" id="3.5.4.16"/>
    </reaction>
</comment>
<dbReference type="Gene3D" id="3.30.1130.10">
    <property type="match status" value="1"/>
</dbReference>
<comment type="caution">
    <text evidence="7">The sequence shown here is derived from an EMBL/GenBank/DDBJ whole genome shotgun (WGS) entry which is preliminary data.</text>
</comment>
<keyword evidence="5" id="KW-0378">Hydrolase</keyword>
<dbReference type="GO" id="GO:0005525">
    <property type="term" value="F:GTP binding"/>
    <property type="evidence" value="ECO:0007669"/>
    <property type="project" value="TreeGrafter"/>
</dbReference>
<evidence type="ECO:0000256" key="3">
    <source>
        <dbReference type="ARBA" id="ARBA00012715"/>
    </source>
</evidence>
<dbReference type="Pfam" id="PF01227">
    <property type="entry name" value="GTP_cyclohydroI"/>
    <property type="match status" value="1"/>
</dbReference>
<feature type="domain" description="GTP cyclohydrolase I" evidence="6">
    <location>
        <begin position="7"/>
        <end position="166"/>
    </location>
</feature>
<dbReference type="GO" id="GO:0006729">
    <property type="term" value="P:tetrahydrobiopterin biosynthetic process"/>
    <property type="evidence" value="ECO:0007669"/>
    <property type="project" value="TreeGrafter"/>
</dbReference>
<dbReference type="FunFam" id="3.30.1130.10:FF:000001">
    <property type="entry name" value="GTP cyclohydrolase 1"/>
    <property type="match status" value="1"/>
</dbReference>
<sequence>MTDKKRIAKAVQNILKAIGENPKRKGLIDTPKRVAELYNEIFAGIGKNAKKVLTLAPIKHDELVLVKDIPLYSMCEHHLLPFYGKVHLAYIPGGGRVTGLSKLVRVVDILSKKPQMQERLTKEIADTVMDALRPQGVLVIVEAEHLCMIIRGIKKPGSVTITSAVR</sequence>
<accession>X1Q5U3</accession>
<dbReference type="InterPro" id="IPR043133">
    <property type="entry name" value="GTP-CH-I_C/QueF"/>
</dbReference>
<evidence type="ECO:0000256" key="4">
    <source>
        <dbReference type="ARBA" id="ARBA00022563"/>
    </source>
</evidence>
<evidence type="ECO:0000313" key="7">
    <source>
        <dbReference type="EMBL" id="GAI46440.1"/>
    </source>
</evidence>
<organism evidence="7">
    <name type="scientific">marine sediment metagenome</name>
    <dbReference type="NCBI Taxonomy" id="412755"/>
    <lineage>
        <taxon>unclassified sequences</taxon>
        <taxon>metagenomes</taxon>
        <taxon>ecological metagenomes</taxon>
    </lineage>
</organism>
<protein>
    <recommendedName>
        <fullName evidence="3">GTP cyclohydrolase I</fullName>
        <ecNumber evidence="3">3.5.4.16</ecNumber>
    </recommendedName>
</protein>
<dbReference type="GO" id="GO:0005737">
    <property type="term" value="C:cytoplasm"/>
    <property type="evidence" value="ECO:0007669"/>
    <property type="project" value="TreeGrafter"/>
</dbReference>
<dbReference type="Gene3D" id="1.10.286.10">
    <property type="match status" value="1"/>
</dbReference>
<proteinExistence type="inferred from homology"/>
<dbReference type="PROSITE" id="PS00859">
    <property type="entry name" value="GTP_CYCLOHYDROL_1_1"/>
    <property type="match status" value="1"/>
</dbReference>
<dbReference type="InterPro" id="IPR018234">
    <property type="entry name" value="GTP_CycHdrlase_I_CS"/>
</dbReference>
<dbReference type="GO" id="GO:0006730">
    <property type="term" value="P:one-carbon metabolic process"/>
    <property type="evidence" value="ECO:0007669"/>
    <property type="project" value="UniProtKB-KW"/>
</dbReference>
<gene>
    <name evidence="7" type="ORF">S06H3_41785</name>
</gene>
<dbReference type="InterPro" id="IPR001474">
    <property type="entry name" value="GTP_CycHdrlase_I"/>
</dbReference>
<evidence type="ECO:0000259" key="6">
    <source>
        <dbReference type="Pfam" id="PF01227"/>
    </source>
</evidence>
<dbReference type="GO" id="GO:0008270">
    <property type="term" value="F:zinc ion binding"/>
    <property type="evidence" value="ECO:0007669"/>
    <property type="project" value="TreeGrafter"/>
</dbReference>
<dbReference type="UniPathway" id="UPA00848">
    <property type="reaction ID" value="UER00151"/>
</dbReference>
<dbReference type="AlphaFoldDB" id="X1Q5U3"/>
<keyword evidence="4" id="KW-0554">One-carbon metabolism</keyword>
<dbReference type="EMBL" id="BARV01025787">
    <property type="protein sequence ID" value="GAI46440.1"/>
    <property type="molecule type" value="Genomic_DNA"/>
</dbReference>
<dbReference type="SUPFAM" id="SSF55620">
    <property type="entry name" value="Tetrahydrobiopterin biosynthesis enzymes-like"/>
    <property type="match status" value="1"/>
</dbReference>
<dbReference type="NCBIfam" id="NF006826">
    <property type="entry name" value="PRK09347.1-3"/>
    <property type="match status" value="1"/>
</dbReference>
<dbReference type="NCBIfam" id="TIGR00063">
    <property type="entry name" value="folE"/>
    <property type="match status" value="1"/>
</dbReference>
<dbReference type="GO" id="GO:0046654">
    <property type="term" value="P:tetrahydrofolate biosynthetic process"/>
    <property type="evidence" value="ECO:0007669"/>
    <property type="project" value="InterPro"/>
</dbReference>
<dbReference type="InterPro" id="IPR043134">
    <property type="entry name" value="GTP-CH-I_N"/>
</dbReference>
<evidence type="ECO:0000256" key="1">
    <source>
        <dbReference type="ARBA" id="ARBA00001052"/>
    </source>
</evidence>
<evidence type="ECO:0000256" key="5">
    <source>
        <dbReference type="ARBA" id="ARBA00022801"/>
    </source>
</evidence>
<evidence type="ECO:0000256" key="2">
    <source>
        <dbReference type="ARBA" id="ARBA00005080"/>
    </source>
</evidence>
<feature type="non-terminal residue" evidence="7">
    <location>
        <position position="166"/>
    </location>
</feature>
<dbReference type="EC" id="3.5.4.16" evidence="3"/>
<reference evidence="7" key="1">
    <citation type="journal article" date="2014" name="Front. Microbiol.">
        <title>High frequency of phylogenetically diverse reductive dehalogenase-homologous genes in deep subseafloor sedimentary metagenomes.</title>
        <authorList>
            <person name="Kawai M."/>
            <person name="Futagami T."/>
            <person name="Toyoda A."/>
            <person name="Takaki Y."/>
            <person name="Nishi S."/>
            <person name="Hori S."/>
            <person name="Arai W."/>
            <person name="Tsubouchi T."/>
            <person name="Morono Y."/>
            <person name="Uchiyama I."/>
            <person name="Ito T."/>
            <person name="Fujiyama A."/>
            <person name="Inagaki F."/>
            <person name="Takami H."/>
        </authorList>
    </citation>
    <scope>NUCLEOTIDE SEQUENCE</scope>
    <source>
        <strain evidence="7">Expedition CK06-06</strain>
    </source>
</reference>
<dbReference type="HAMAP" id="MF_00223">
    <property type="entry name" value="FolE"/>
    <property type="match status" value="1"/>
</dbReference>
<dbReference type="NCBIfam" id="NF006825">
    <property type="entry name" value="PRK09347.1-2"/>
    <property type="match status" value="1"/>
</dbReference>
<dbReference type="InterPro" id="IPR020602">
    <property type="entry name" value="GTP_CycHdrlase_I_dom"/>
</dbReference>